<evidence type="ECO:0000259" key="1">
    <source>
        <dbReference type="Pfam" id="PF03732"/>
    </source>
</evidence>
<dbReference type="EMBL" id="JAAAIN010005680">
    <property type="protein sequence ID" value="KAG0273421.1"/>
    <property type="molecule type" value="Genomic_DNA"/>
</dbReference>
<reference evidence="2" key="1">
    <citation type="journal article" date="2020" name="Fungal Divers.">
        <title>Resolving the Mortierellaceae phylogeny through synthesis of multi-gene phylogenetics and phylogenomics.</title>
        <authorList>
            <person name="Vandepol N."/>
            <person name="Liber J."/>
            <person name="Desiro A."/>
            <person name="Na H."/>
            <person name="Kennedy M."/>
            <person name="Barry K."/>
            <person name="Grigoriev I.V."/>
            <person name="Miller A.N."/>
            <person name="O'Donnell K."/>
            <person name="Stajich J.E."/>
            <person name="Bonito G."/>
        </authorList>
    </citation>
    <scope>NUCLEOTIDE SEQUENCE</scope>
    <source>
        <strain evidence="2">NVP60</strain>
    </source>
</reference>
<organism evidence="2 3">
    <name type="scientific">Linnemannia gamsii</name>
    <dbReference type="NCBI Taxonomy" id="64522"/>
    <lineage>
        <taxon>Eukaryota</taxon>
        <taxon>Fungi</taxon>
        <taxon>Fungi incertae sedis</taxon>
        <taxon>Mucoromycota</taxon>
        <taxon>Mortierellomycotina</taxon>
        <taxon>Mortierellomycetes</taxon>
        <taxon>Mortierellales</taxon>
        <taxon>Mortierellaceae</taxon>
        <taxon>Linnemannia</taxon>
    </lineage>
</organism>
<dbReference type="InterPro" id="IPR005162">
    <property type="entry name" value="Retrotrans_gag_dom"/>
</dbReference>
<dbReference type="OrthoDB" id="2380348at2759"/>
<feature type="domain" description="Retrotransposon gag" evidence="1">
    <location>
        <begin position="59"/>
        <end position="144"/>
    </location>
</feature>
<gene>
    <name evidence="2" type="ORF">BGZ97_010713</name>
</gene>
<dbReference type="Pfam" id="PF03732">
    <property type="entry name" value="Retrotrans_gag"/>
    <property type="match status" value="1"/>
</dbReference>
<sequence length="145" mass="17117">MSTIPATFLKSFRPDTFDGRFRDTRAEDWLDRFERYCDAAEIPAAGQERILCAGLLMINGASQWFKQLGTLTAMTINNTPLTAYQVFKYKFRQRFVNSNDAEDAFDLIRDLRQKRSVNEYVILFEKYRSRMSYFDDKDAVRFFRG</sequence>
<protein>
    <recommendedName>
        <fullName evidence="1">Retrotransposon gag domain-containing protein</fullName>
    </recommendedName>
</protein>
<keyword evidence="3" id="KW-1185">Reference proteome</keyword>
<evidence type="ECO:0000313" key="2">
    <source>
        <dbReference type="EMBL" id="KAG0273421.1"/>
    </source>
</evidence>
<dbReference type="AlphaFoldDB" id="A0A9P6QLH2"/>
<name>A0A9P6QLH2_9FUNG</name>
<comment type="caution">
    <text evidence="2">The sequence shown here is derived from an EMBL/GenBank/DDBJ whole genome shotgun (WGS) entry which is preliminary data.</text>
</comment>
<evidence type="ECO:0000313" key="3">
    <source>
        <dbReference type="Proteomes" id="UP000823405"/>
    </source>
</evidence>
<dbReference type="Proteomes" id="UP000823405">
    <property type="component" value="Unassembled WGS sequence"/>
</dbReference>
<proteinExistence type="predicted"/>
<accession>A0A9P6QLH2</accession>
<feature type="non-terminal residue" evidence="2">
    <location>
        <position position="145"/>
    </location>
</feature>